<dbReference type="AlphaFoldDB" id="A0A8W7P7K3"/>
<proteinExistence type="predicted"/>
<dbReference type="Proteomes" id="UP000075882">
    <property type="component" value="Unassembled WGS sequence"/>
</dbReference>
<sequence>MTTDISRVSVISKQEIVTNACRSFASLCTLPSSVMSTRTGWFSDSKYTSWVSVSLELSTDREAGSSSGVVWLIVEGSSIFFTAVSMKVISTRDVVVTSSYMLSLLAVPLATLITEMQKPPLSRGEGRNCTTIHAPQLTVSGQLPTMANVRITTNQELSISISQLPFLERSEKLTQCRPVQPALADHLLQNLLPRL</sequence>
<accession>A0A8W7P7K3</accession>
<reference evidence="1" key="1">
    <citation type="submission" date="2022-08" db="UniProtKB">
        <authorList>
            <consortium name="EnsemblMetazoa"/>
        </authorList>
    </citation>
    <scope>IDENTIFICATION</scope>
</reference>
<dbReference type="EnsemblMetazoa" id="ACOM026929-RA">
    <property type="protein sequence ID" value="ACOM026929-PA.1"/>
    <property type="gene ID" value="ACOM026929"/>
</dbReference>
<organism evidence="1">
    <name type="scientific">Anopheles coluzzii</name>
    <name type="common">African malaria mosquito</name>
    <dbReference type="NCBI Taxonomy" id="1518534"/>
    <lineage>
        <taxon>Eukaryota</taxon>
        <taxon>Metazoa</taxon>
        <taxon>Ecdysozoa</taxon>
        <taxon>Arthropoda</taxon>
        <taxon>Hexapoda</taxon>
        <taxon>Insecta</taxon>
        <taxon>Pterygota</taxon>
        <taxon>Neoptera</taxon>
        <taxon>Endopterygota</taxon>
        <taxon>Diptera</taxon>
        <taxon>Nematocera</taxon>
        <taxon>Culicoidea</taxon>
        <taxon>Culicidae</taxon>
        <taxon>Anophelinae</taxon>
        <taxon>Anopheles</taxon>
    </lineage>
</organism>
<evidence type="ECO:0000313" key="1">
    <source>
        <dbReference type="EnsemblMetazoa" id="ACOM026929-PA.1"/>
    </source>
</evidence>
<name>A0A8W7P7K3_ANOCL</name>
<protein>
    <submittedName>
        <fullName evidence="1">Uncharacterized protein</fullName>
    </submittedName>
</protein>